<dbReference type="GeneID" id="77802762"/>
<keyword evidence="4" id="KW-1185">Reference proteome</keyword>
<reference evidence="3" key="1">
    <citation type="submission" date="2022-10" db="EMBL/GenBank/DDBJ databases">
        <title>Puccinia triticina Genome sequencing and assembly.</title>
        <authorList>
            <person name="Li C."/>
        </authorList>
    </citation>
    <scope>NUCLEOTIDE SEQUENCE</scope>
    <source>
        <strain evidence="3">Pt15</strain>
    </source>
</reference>
<accession>A0ABY7D1Y9</accession>
<proteinExistence type="predicted"/>
<dbReference type="Proteomes" id="UP001164743">
    <property type="component" value="Chromosome 12A"/>
</dbReference>
<evidence type="ECO:0000256" key="2">
    <source>
        <dbReference type="SAM" id="SignalP"/>
    </source>
</evidence>
<gene>
    <name evidence="3" type="ORF">PtA15_12A275</name>
</gene>
<feature type="chain" id="PRO_5046133320" evidence="2">
    <location>
        <begin position="27"/>
        <end position="291"/>
    </location>
</feature>
<feature type="signal peptide" evidence="2">
    <location>
        <begin position="1"/>
        <end position="26"/>
    </location>
</feature>
<protein>
    <submittedName>
        <fullName evidence="3">Uncharacterized protein</fullName>
    </submittedName>
</protein>
<keyword evidence="2" id="KW-0732">Signal</keyword>
<name>A0ABY7D1Y9_9BASI</name>
<feature type="compositionally biased region" description="Basic and acidic residues" evidence="1">
    <location>
        <begin position="96"/>
        <end position="112"/>
    </location>
</feature>
<dbReference type="EMBL" id="CP110432">
    <property type="protein sequence ID" value="WAQ90287.1"/>
    <property type="molecule type" value="Genomic_DNA"/>
</dbReference>
<evidence type="ECO:0000313" key="3">
    <source>
        <dbReference type="EMBL" id="WAQ90287.1"/>
    </source>
</evidence>
<evidence type="ECO:0000256" key="1">
    <source>
        <dbReference type="SAM" id="MobiDB-lite"/>
    </source>
</evidence>
<sequence>MALNFGRDVRLLSLLMLIVLVGMFSGMQSEAGIGHLGWEERAPGLNDIFQYPASGSSMATAAGQADHHQPFSADYVHPFGLPAEPSAPDNFYPLPDRYHSQTTADERPTESEAHGLDMSFASVLFGLQSGDPHDLESPDYLLKLLRDGTLGPHDLAAVGASQADSGVPQVLDRQIHTTAVAGLPDMPAVSEYKFPPSSVATSGPNQRVQPVVKPLKPQTLRATRKRRERSDNVRLESLDVPLPSGENQWPQLFRMTPAQGGLVFPRDFFVPNNPSTPVENWEARLIRTQIP</sequence>
<organism evidence="3 4">
    <name type="scientific">Puccinia triticina</name>
    <dbReference type="NCBI Taxonomy" id="208348"/>
    <lineage>
        <taxon>Eukaryota</taxon>
        <taxon>Fungi</taxon>
        <taxon>Dikarya</taxon>
        <taxon>Basidiomycota</taxon>
        <taxon>Pucciniomycotina</taxon>
        <taxon>Pucciniomycetes</taxon>
        <taxon>Pucciniales</taxon>
        <taxon>Pucciniaceae</taxon>
        <taxon>Puccinia</taxon>
    </lineage>
</organism>
<dbReference type="RefSeq" id="XP_053025842.1">
    <property type="nucleotide sequence ID" value="XM_053161867.1"/>
</dbReference>
<feature type="region of interest" description="Disordered" evidence="1">
    <location>
        <begin position="90"/>
        <end position="112"/>
    </location>
</feature>
<evidence type="ECO:0000313" key="4">
    <source>
        <dbReference type="Proteomes" id="UP001164743"/>
    </source>
</evidence>